<feature type="signal peptide" evidence="1">
    <location>
        <begin position="1"/>
        <end position="20"/>
    </location>
</feature>
<dbReference type="OrthoDB" id="2407284at2759"/>
<dbReference type="EMBL" id="JAAAJB010000023">
    <property type="protein sequence ID" value="KAG0269526.1"/>
    <property type="molecule type" value="Genomic_DNA"/>
</dbReference>
<gene>
    <name evidence="2" type="ORF">DFQ27_003214</name>
</gene>
<reference evidence="2" key="1">
    <citation type="journal article" date="2020" name="Fungal Divers.">
        <title>Resolving the Mortierellaceae phylogeny through synthesis of multi-gene phylogenetics and phylogenomics.</title>
        <authorList>
            <person name="Vandepol N."/>
            <person name="Liber J."/>
            <person name="Desiro A."/>
            <person name="Na H."/>
            <person name="Kennedy M."/>
            <person name="Barry K."/>
            <person name="Grigoriev I.V."/>
            <person name="Miller A.N."/>
            <person name="O'Donnell K."/>
            <person name="Stajich J.E."/>
            <person name="Bonito G."/>
        </authorList>
    </citation>
    <scope>NUCLEOTIDE SEQUENCE</scope>
    <source>
        <strain evidence="2">BC1065</strain>
    </source>
</reference>
<dbReference type="Gene3D" id="2.80.10.50">
    <property type="match status" value="1"/>
</dbReference>
<keyword evidence="1" id="KW-0732">Signal</keyword>
<feature type="chain" id="PRO_5040454177" evidence="1">
    <location>
        <begin position="21"/>
        <end position="165"/>
    </location>
</feature>
<evidence type="ECO:0000256" key="1">
    <source>
        <dbReference type="SAM" id="SignalP"/>
    </source>
</evidence>
<evidence type="ECO:0000313" key="2">
    <source>
        <dbReference type="EMBL" id="KAG0269526.1"/>
    </source>
</evidence>
<proteinExistence type="predicted"/>
<comment type="caution">
    <text evidence="2">The sequence shown here is derived from an EMBL/GenBank/DDBJ whole genome shotgun (WGS) entry which is preliminary data.</text>
</comment>
<protein>
    <submittedName>
        <fullName evidence="2">Uncharacterized protein</fullName>
    </submittedName>
</protein>
<organism evidence="2 3">
    <name type="scientific">Actinomortierella ambigua</name>
    <dbReference type="NCBI Taxonomy" id="1343610"/>
    <lineage>
        <taxon>Eukaryota</taxon>
        <taxon>Fungi</taxon>
        <taxon>Fungi incertae sedis</taxon>
        <taxon>Mucoromycota</taxon>
        <taxon>Mortierellomycotina</taxon>
        <taxon>Mortierellomycetes</taxon>
        <taxon>Mortierellales</taxon>
        <taxon>Mortierellaceae</taxon>
        <taxon>Actinomortierella</taxon>
    </lineage>
</organism>
<sequence>MARLTHLIVILLAVILQVAALTNPRRYTILNRGLWAKTTPGETRREDYVTMAQEPKELDSTYLWELFPFPYDKALFRIKNVEKSYTAAAASDKMGSEIVAKQFGASNWRIEYRQEDNKCVIRLDGTNLVWTRKGTTILLEEYQNMFSQLWSFYPENTWYDGLFVQ</sequence>
<keyword evidence="3" id="KW-1185">Reference proteome</keyword>
<evidence type="ECO:0000313" key="3">
    <source>
        <dbReference type="Proteomes" id="UP000807716"/>
    </source>
</evidence>
<name>A0A9P6QII3_9FUNG</name>
<accession>A0A9P6QII3</accession>
<dbReference type="AlphaFoldDB" id="A0A9P6QII3"/>
<dbReference type="Proteomes" id="UP000807716">
    <property type="component" value="Unassembled WGS sequence"/>
</dbReference>